<sequence length="76" mass="8442">APTTRPAVVEANADWRGFDHGACARPYDKSLWQELQLRGLLWLKPTPSAEDLVTPLVLVRTISHCGMNADYEACCD</sequence>
<keyword evidence="2" id="KW-1185">Reference proteome</keyword>
<gene>
    <name evidence="1" type="ORF">V5799_022784</name>
</gene>
<proteinExistence type="predicted"/>
<accession>A0AAQ4FJR1</accession>
<feature type="non-terminal residue" evidence="1">
    <location>
        <position position="1"/>
    </location>
</feature>
<comment type="caution">
    <text evidence="1">The sequence shown here is derived from an EMBL/GenBank/DDBJ whole genome shotgun (WGS) entry which is preliminary data.</text>
</comment>
<dbReference type="Proteomes" id="UP001321473">
    <property type="component" value="Unassembled WGS sequence"/>
</dbReference>
<evidence type="ECO:0000313" key="2">
    <source>
        <dbReference type="Proteomes" id="UP001321473"/>
    </source>
</evidence>
<protein>
    <submittedName>
        <fullName evidence="1">Uncharacterized protein</fullName>
    </submittedName>
</protein>
<dbReference type="AlphaFoldDB" id="A0AAQ4FJR1"/>
<reference evidence="1 2" key="1">
    <citation type="journal article" date="2023" name="Arcadia Sci">
        <title>De novo assembly of a long-read Amblyomma americanum tick genome.</title>
        <authorList>
            <person name="Chou S."/>
            <person name="Poskanzer K.E."/>
            <person name="Rollins M."/>
            <person name="Thuy-Boun P.S."/>
        </authorList>
    </citation>
    <scope>NUCLEOTIDE SEQUENCE [LARGE SCALE GENOMIC DNA]</scope>
    <source>
        <strain evidence="1">F_SG_1</strain>
        <tissue evidence="1">Salivary glands</tissue>
    </source>
</reference>
<dbReference type="EMBL" id="JARKHS020001813">
    <property type="protein sequence ID" value="KAK8787440.1"/>
    <property type="molecule type" value="Genomic_DNA"/>
</dbReference>
<name>A0AAQ4FJR1_AMBAM</name>
<organism evidence="1 2">
    <name type="scientific">Amblyomma americanum</name>
    <name type="common">Lone star tick</name>
    <dbReference type="NCBI Taxonomy" id="6943"/>
    <lineage>
        <taxon>Eukaryota</taxon>
        <taxon>Metazoa</taxon>
        <taxon>Ecdysozoa</taxon>
        <taxon>Arthropoda</taxon>
        <taxon>Chelicerata</taxon>
        <taxon>Arachnida</taxon>
        <taxon>Acari</taxon>
        <taxon>Parasitiformes</taxon>
        <taxon>Ixodida</taxon>
        <taxon>Ixodoidea</taxon>
        <taxon>Ixodidae</taxon>
        <taxon>Amblyomminae</taxon>
        <taxon>Amblyomma</taxon>
    </lineage>
</organism>
<evidence type="ECO:0000313" key="1">
    <source>
        <dbReference type="EMBL" id="KAK8787440.1"/>
    </source>
</evidence>